<dbReference type="SUPFAM" id="SSF55383">
    <property type="entry name" value="Copper amine oxidase, domain N"/>
    <property type="match status" value="1"/>
</dbReference>
<comment type="caution">
    <text evidence="5">The sequence shown here is derived from an EMBL/GenBank/DDBJ whole genome shotgun (WGS) entry which is preliminary data.</text>
</comment>
<dbReference type="PANTHER" id="PTHR46652:SF3">
    <property type="entry name" value="LEUCINE-RICH REPEAT-CONTAINING PROTEIN 9"/>
    <property type="match status" value="1"/>
</dbReference>
<dbReference type="Proteomes" id="UP000093309">
    <property type="component" value="Unassembled WGS sequence"/>
</dbReference>
<feature type="signal peptide" evidence="3">
    <location>
        <begin position="1"/>
        <end position="22"/>
    </location>
</feature>
<feature type="domain" description="Copper amine oxidase-like N-terminal" evidence="4">
    <location>
        <begin position="243"/>
        <end position="349"/>
    </location>
</feature>
<dbReference type="AlphaFoldDB" id="A0A1C1A8G1"/>
<proteinExistence type="predicted"/>
<dbReference type="InterPro" id="IPR025875">
    <property type="entry name" value="Leu-rich_rpt_4"/>
</dbReference>
<dbReference type="STRING" id="512399.A8709_00890"/>
<organism evidence="5 6">
    <name type="scientific">Paenibacillus pectinilyticus</name>
    <dbReference type="NCBI Taxonomy" id="512399"/>
    <lineage>
        <taxon>Bacteria</taxon>
        <taxon>Bacillati</taxon>
        <taxon>Bacillota</taxon>
        <taxon>Bacilli</taxon>
        <taxon>Bacillales</taxon>
        <taxon>Paenibacillaceae</taxon>
        <taxon>Paenibacillus</taxon>
    </lineage>
</organism>
<evidence type="ECO:0000256" key="2">
    <source>
        <dbReference type="ARBA" id="ARBA00022737"/>
    </source>
</evidence>
<sequence length="707" mass="79724">MKLKYKILAFVFIGMLAINGFSQTHTYAASAENEVKIEDPVLEKAIRDELKLDAGTVLDAKALEKLTSLYPKGTQKIKSLKGLNKAVNLEQLYLSNQEITDISPIGSLYKLTFLAINHNQIQNVCPIGYLGKLQRLLISDNQIADIGCLSHLTTLTDLLASNNQISNVAPLAKLRVGWLDVSKNPVADIAPLSTLNSLHNLYVDTSALNEDSKVLLQHFEQSGVAVNKVTAATDTISGISAFINEDRVLFDHSPIIDAGTTLVQFRPLFEKLGFTIHWDDDTKTIQAEKQGVHITLQVDSTNGSLNGSPYTLSVAPRNVEGSVFVPIRFVGEAANFVVTWDSRTKTIYLVPTRSIVSADGKSKLTVGGKWLQKYPTSSSGYQMYTENGNNALISFSESKYLLDTNKIKSVDEYEAALKKNTSTKQPGITFSNEKSLKINGMDARQYSYAYKETSGTNYTVLQTVIEGKYSYFSVTVVSSEKDFVNSEVNKDYQNALQTFEEIKKPYQLSEEKFGALKPTDRLLDAAHYYRSLGFFEKDKNLTSQEYDNKFLEFYKGFKDWNPFDSTKYYNEFADLYLLEGDQDRVWLENTEADVAKGKNVYVDTLKWWSDISRGAFLPSDITETWGTEDGPVTINFNMYGQKRTLHPEVDYDYLDIGILKEINAMIKDSGYEFVAVEIDEEVFVTVLKPEEKRKMEQDRYMEFMDLE</sequence>
<dbReference type="Pfam" id="PF07833">
    <property type="entry name" value="Cu_amine_oxidN1"/>
    <property type="match status" value="1"/>
</dbReference>
<dbReference type="Gene3D" id="3.30.457.10">
    <property type="entry name" value="Copper amine oxidase-like, N-terminal domain"/>
    <property type="match status" value="1"/>
</dbReference>
<dbReference type="InterPro" id="IPR032675">
    <property type="entry name" value="LRR_dom_sf"/>
</dbReference>
<protein>
    <recommendedName>
        <fullName evidence="4">Copper amine oxidase-like N-terminal domain-containing protein</fullName>
    </recommendedName>
</protein>
<dbReference type="InterPro" id="IPR050836">
    <property type="entry name" value="SDS22/Internalin_LRR"/>
</dbReference>
<gene>
    <name evidence="5" type="ORF">A8709_00890</name>
</gene>
<evidence type="ECO:0000259" key="4">
    <source>
        <dbReference type="Pfam" id="PF07833"/>
    </source>
</evidence>
<accession>A0A1C1A8G1</accession>
<keyword evidence="2" id="KW-0677">Repeat</keyword>
<dbReference type="SUPFAM" id="SSF52058">
    <property type="entry name" value="L domain-like"/>
    <property type="match status" value="1"/>
</dbReference>
<dbReference type="PANTHER" id="PTHR46652">
    <property type="entry name" value="LEUCINE-RICH REPEAT AND IQ DOMAIN-CONTAINING PROTEIN 1-RELATED"/>
    <property type="match status" value="1"/>
</dbReference>
<dbReference type="InterPro" id="IPR001611">
    <property type="entry name" value="Leu-rich_rpt"/>
</dbReference>
<dbReference type="PROSITE" id="PS51450">
    <property type="entry name" value="LRR"/>
    <property type="match status" value="3"/>
</dbReference>
<keyword evidence="6" id="KW-1185">Reference proteome</keyword>
<dbReference type="Gene3D" id="3.40.1000.10">
    <property type="entry name" value="Mog1/PsbP, alpha/beta/alpha sandwich"/>
    <property type="match status" value="1"/>
</dbReference>
<dbReference type="Gene3D" id="3.80.10.10">
    <property type="entry name" value="Ribonuclease Inhibitor"/>
    <property type="match status" value="1"/>
</dbReference>
<dbReference type="RefSeq" id="WP_065850623.1">
    <property type="nucleotide sequence ID" value="NZ_LYPC01000009.1"/>
</dbReference>
<dbReference type="EMBL" id="LYPC01000009">
    <property type="protein sequence ID" value="OCT16902.1"/>
    <property type="molecule type" value="Genomic_DNA"/>
</dbReference>
<reference evidence="6" key="1">
    <citation type="submission" date="2016-05" db="EMBL/GenBank/DDBJ databases">
        <title>Paenibacillus oryzae. sp. nov., isolated from the rice root.</title>
        <authorList>
            <person name="Zhang J."/>
            <person name="Zhang X."/>
        </authorList>
    </citation>
    <scope>NUCLEOTIDE SEQUENCE [LARGE SCALE GENOMIC DNA]</scope>
    <source>
        <strain evidence="6">KCTC13222</strain>
    </source>
</reference>
<dbReference type="InterPro" id="IPR036582">
    <property type="entry name" value="Mao_N_sf"/>
</dbReference>
<keyword evidence="1" id="KW-0433">Leucine-rich repeat</keyword>
<keyword evidence="3" id="KW-0732">Signal</keyword>
<dbReference type="OrthoDB" id="2680104at2"/>
<evidence type="ECO:0000256" key="1">
    <source>
        <dbReference type="ARBA" id="ARBA00022614"/>
    </source>
</evidence>
<feature type="chain" id="PRO_5039616265" description="Copper amine oxidase-like N-terminal domain-containing protein" evidence="3">
    <location>
        <begin position="23"/>
        <end position="707"/>
    </location>
</feature>
<evidence type="ECO:0000313" key="5">
    <source>
        <dbReference type="EMBL" id="OCT16902.1"/>
    </source>
</evidence>
<dbReference type="Pfam" id="PF12799">
    <property type="entry name" value="LRR_4"/>
    <property type="match status" value="2"/>
</dbReference>
<evidence type="ECO:0000256" key="3">
    <source>
        <dbReference type="SAM" id="SignalP"/>
    </source>
</evidence>
<dbReference type="InterPro" id="IPR012854">
    <property type="entry name" value="Cu_amine_oxidase-like_N"/>
</dbReference>
<name>A0A1C1A8G1_9BACL</name>
<evidence type="ECO:0000313" key="6">
    <source>
        <dbReference type="Proteomes" id="UP000093309"/>
    </source>
</evidence>